<accession>F3NSE1</accession>
<dbReference type="AlphaFoldDB" id="F3NSE1"/>
<reference evidence="1 2" key="1">
    <citation type="journal article" date="2011" name="J. Bacteriol.">
        <title>Draft genome sequence of the marine bacterium Streptomyces griseoaurantiacus M045, which produces novel manumycin-type antibiotics with a pABA core component.</title>
        <authorList>
            <person name="Li F."/>
            <person name="Jiang P."/>
            <person name="Zheng H."/>
            <person name="Wang S."/>
            <person name="Zhao G."/>
            <person name="Qin S."/>
            <person name="Liu Z."/>
        </authorList>
    </citation>
    <scope>NUCLEOTIDE SEQUENCE [LARGE SCALE GENOMIC DNA]</scope>
    <source>
        <strain evidence="1 2">M045</strain>
    </source>
</reference>
<dbReference type="EMBL" id="AEYX01000045">
    <property type="protein sequence ID" value="EGG43714.1"/>
    <property type="molecule type" value="Genomic_DNA"/>
</dbReference>
<gene>
    <name evidence="1" type="ORF">SGM_6055</name>
</gene>
<protein>
    <submittedName>
        <fullName evidence="1">Uncharacterized protein</fullName>
    </submittedName>
</protein>
<keyword evidence="2" id="KW-1185">Reference proteome</keyword>
<evidence type="ECO:0000313" key="1">
    <source>
        <dbReference type="EMBL" id="EGG43714.1"/>
    </source>
</evidence>
<evidence type="ECO:0000313" key="2">
    <source>
        <dbReference type="Proteomes" id="UP000003022"/>
    </source>
</evidence>
<organism evidence="1 2">
    <name type="scientific">Streptomyces griseoaurantiacus M045</name>
    <dbReference type="NCBI Taxonomy" id="996637"/>
    <lineage>
        <taxon>Bacteria</taxon>
        <taxon>Bacillati</taxon>
        <taxon>Actinomycetota</taxon>
        <taxon>Actinomycetes</taxon>
        <taxon>Kitasatosporales</taxon>
        <taxon>Streptomycetaceae</taxon>
        <taxon>Streptomyces</taxon>
        <taxon>Streptomyces aurantiacus group</taxon>
    </lineage>
</organism>
<sequence>MKRIGFPKGSRRAQSIPYGRSVGFSVNSTDGEVEGLVLVEDE</sequence>
<name>F3NSE1_9ACTN</name>
<dbReference type="Proteomes" id="UP000003022">
    <property type="component" value="Unassembled WGS sequence"/>
</dbReference>
<proteinExistence type="predicted"/>
<comment type="caution">
    <text evidence="1">The sequence shown here is derived from an EMBL/GenBank/DDBJ whole genome shotgun (WGS) entry which is preliminary data.</text>
</comment>